<reference evidence="2 3" key="1">
    <citation type="submission" date="2020-10" db="EMBL/GenBank/DDBJ databases">
        <title>Connecting structure to function with the recovery of over 1000 high-quality activated sludge metagenome-assembled genomes encoding full-length rRNA genes using long-read sequencing.</title>
        <authorList>
            <person name="Singleton C.M."/>
            <person name="Petriglieri F."/>
            <person name="Kristensen J.M."/>
            <person name="Kirkegaard R.H."/>
            <person name="Michaelsen T.Y."/>
            <person name="Andersen M.H."/>
            <person name="Karst S.M."/>
            <person name="Dueholm M.S."/>
            <person name="Nielsen P.H."/>
            <person name="Albertsen M."/>
        </authorList>
    </citation>
    <scope>NUCLEOTIDE SEQUENCE [LARGE SCALE GENOMIC DNA]</scope>
    <source>
        <strain evidence="2">Ribe_18-Q3-R11-54_BAT3C.373</strain>
    </source>
</reference>
<keyword evidence="1" id="KW-0472">Membrane</keyword>
<comment type="caution">
    <text evidence="2">The sequence shown here is derived from an EMBL/GenBank/DDBJ whole genome shotgun (WGS) entry which is preliminary data.</text>
</comment>
<feature type="transmembrane region" description="Helical" evidence="1">
    <location>
        <begin position="9"/>
        <end position="25"/>
    </location>
</feature>
<protein>
    <submittedName>
        <fullName evidence="2">Uncharacterized protein</fullName>
    </submittedName>
</protein>
<dbReference type="EMBL" id="JADKFW010000004">
    <property type="protein sequence ID" value="MBK9717359.1"/>
    <property type="molecule type" value="Genomic_DNA"/>
</dbReference>
<accession>A0A9D7S8K0</accession>
<dbReference type="AlphaFoldDB" id="A0A9D7S8K0"/>
<feature type="transmembrane region" description="Helical" evidence="1">
    <location>
        <begin position="106"/>
        <end position="125"/>
    </location>
</feature>
<organism evidence="2 3">
    <name type="scientific">Candidatus Defluviibacterium haderslevense</name>
    <dbReference type="NCBI Taxonomy" id="2981993"/>
    <lineage>
        <taxon>Bacteria</taxon>
        <taxon>Pseudomonadati</taxon>
        <taxon>Bacteroidota</taxon>
        <taxon>Saprospiria</taxon>
        <taxon>Saprospirales</taxon>
        <taxon>Saprospiraceae</taxon>
        <taxon>Candidatus Defluviibacterium</taxon>
    </lineage>
</organism>
<keyword evidence="1" id="KW-0812">Transmembrane</keyword>
<evidence type="ECO:0000313" key="3">
    <source>
        <dbReference type="Proteomes" id="UP000808349"/>
    </source>
</evidence>
<sequence length="128" mass="14714">MVSEPIKKILNAVLLLSSFFGYLEWGNNQHSFIFQIEAELFLKARDHAEGFTHPLILVPLLGQLIILYTLFQKRPSRILSLIGLTCLSIFLLILFFIGLLTTNFKIIISTLPFIITSIFVIKYNWKAK</sequence>
<feature type="transmembrane region" description="Helical" evidence="1">
    <location>
        <begin position="78"/>
        <end position="100"/>
    </location>
</feature>
<gene>
    <name evidence="2" type="ORF">IPO85_07580</name>
</gene>
<name>A0A9D7S8K0_9BACT</name>
<feature type="transmembrane region" description="Helical" evidence="1">
    <location>
        <begin position="51"/>
        <end position="71"/>
    </location>
</feature>
<evidence type="ECO:0000313" key="2">
    <source>
        <dbReference type="EMBL" id="MBK9717359.1"/>
    </source>
</evidence>
<evidence type="ECO:0000256" key="1">
    <source>
        <dbReference type="SAM" id="Phobius"/>
    </source>
</evidence>
<keyword evidence="1" id="KW-1133">Transmembrane helix</keyword>
<dbReference type="Proteomes" id="UP000808349">
    <property type="component" value="Unassembled WGS sequence"/>
</dbReference>
<proteinExistence type="predicted"/>